<protein>
    <submittedName>
        <fullName evidence="1">Uncharacterized protein</fullName>
    </submittedName>
</protein>
<evidence type="ECO:0000313" key="1">
    <source>
        <dbReference type="EMBL" id="MTR41905.1"/>
    </source>
</evidence>
<dbReference type="RefSeq" id="WP_031576466.1">
    <property type="nucleotide sequence ID" value="NZ_CAXSNQ010000015.1"/>
</dbReference>
<accession>A0A0F3H311</accession>
<proteinExistence type="predicted"/>
<dbReference type="AlphaFoldDB" id="A0A0F3H311"/>
<sequence>MKKKLEIGLVAVLCLLLWATEMMTGWFSAHFPSWFFQTVWGVTLVVYVIIPAGQIWLKGESHECH</sequence>
<dbReference type="Proteomes" id="UP000430295">
    <property type="component" value="Unassembled WGS sequence"/>
</dbReference>
<gene>
    <name evidence="1" type="ORF">GMC75_09615</name>
</gene>
<dbReference type="EMBL" id="WMYS01000008">
    <property type="protein sequence ID" value="MTR41905.1"/>
    <property type="molecule type" value="Genomic_DNA"/>
</dbReference>
<name>A0A0F3H311_STRPA</name>
<evidence type="ECO:0000313" key="2">
    <source>
        <dbReference type="Proteomes" id="UP000430295"/>
    </source>
</evidence>
<reference evidence="1 2" key="1">
    <citation type="journal article" date="2019" name="Nat. Med.">
        <title>A library of human gut bacterial isolates paired with longitudinal multiomics data enables mechanistic microbiome research.</title>
        <authorList>
            <person name="Poyet M."/>
            <person name="Groussin M."/>
            <person name="Gibbons S.M."/>
            <person name="Avila-Pacheco J."/>
            <person name="Jiang X."/>
            <person name="Kearney S.M."/>
            <person name="Perrotta A.R."/>
            <person name="Berdy B."/>
            <person name="Zhao S."/>
            <person name="Lieberman T.D."/>
            <person name="Swanson P.K."/>
            <person name="Smith M."/>
            <person name="Roesemann S."/>
            <person name="Alexander J.E."/>
            <person name="Rich S.A."/>
            <person name="Livny J."/>
            <person name="Vlamakis H."/>
            <person name="Clish C."/>
            <person name="Bullock K."/>
            <person name="Deik A."/>
            <person name="Scott J."/>
            <person name="Pierce K.A."/>
            <person name="Xavier R.J."/>
            <person name="Alm E.J."/>
        </authorList>
    </citation>
    <scope>NUCLEOTIDE SEQUENCE [LARGE SCALE GENOMIC DNA]</scope>
    <source>
        <strain evidence="1 2">BIOML-A18</strain>
    </source>
</reference>
<comment type="caution">
    <text evidence="1">The sequence shown here is derived from an EMBL/GenBank/DDBJ whole genome shotgun (WGS) entry which is preliminary data.</text>
</comment>
<organism evidence="1 2">
    <name type="scientific">Streptococcus parasanguinis</name>
    <dbReference type="NCBI Taxonomy" id="1318"/>
    <lineage>
        <taxon>Bacteria</taxon>
        <taxon>Bacillati</taxon>
        <taxon>Bacillota</taxon>
        <taxon>Bacilli</taxon>
        <taxon>Lactobacillales</taxon>
        <taxon>Streptococcaceae</taxon>
        <taxon>Streptococcus</taxon>
    </lineage>
</organism>